<keyword evidence="3" id="KW-0408">Iron</keyword>
<comment type="caution">
    <text evidence="5">The sequence shown here is derived from an EMBL/GenBank/DDBJ whole genome shotgun (WGS) entry which is preliminary data.</text>
</comment>
<evidence type="ECO:0000256" key="1">
    <source>
        <dbReference type="ARBA" id="ARBA00022485"/>
    </source>
</evidence>
<keyword evidence="4" id="KW-0411">Iron-sulfur</keyword>
<evidence type="ECO:0000313" key="6">
    <source>
        <dbReference type="Proteomes" id="UP001596161"/>
    </source>
</evidence>
<dbReference type="InterPro" id="IPR045854">
    <property type="entry name" value="NO2/SO3_Rdtase_4Fe4S_sf"/>
</dbReference>
<dbReference type="PANTHER" id="PTHR11493">
    <property type="entry name" value="SULFITE REDUCTASE [NADPH] SUBUNIT BETA-RELATED"/>
    <property type="match status" value="1"/>
</dbReference>
<keyword evidence="2" id="KW-0479">Metal-binding</keyword>
<evidence type="ECO:0000256" key="4">
    <source>
        <dbReference type="ARBA" id="ARBA00023014"/>
    </source>
</evidence>
<dbReference type="Proteomes" id="UP001596161">
    <property type="component" value="Unassembled WGS sequence"/>
</dbReference>
<protein>
    <submittedName>
        <fullName evidence="5">Uncharacterized protein</fullName>
    </submittedName>
</protein>
<keyword evidence="6" id="KW-1185">Reference proteome</keyword>
<evidence type="ECO:0000256" key="3">
    <source>
        <dbReference type="ARBA" id="ARBA00023004"/>
    </source>
</evidence>
<dbReference type="InterPro" id="IPR045169">
    <property type="entry name" value="NO2/SO3_Rdtase_4Fe4S_prot"/>
</dbReference>
<name>A0ABW0E9B7_9BACT</name>
<dbReference type="SUPFAM" id="SSF56014">
    <property type="entry name" value="Nitrite and sulphite reductase 4Fe-4S domain-like"/>
    <property type="match status" value="1"/>
</dbReference>
<evidence type="ECO:0000256" key="2">
    <source>
        <dbReference type="ARBA" id="ARBA00022723"/>
    </source>
</evidence>
<proteinExistence type="predicted"/>
<accession>A0ABW0E9B7</accession>
<dbReference type="EMBL" id="JBHSKT010000005">
    <property type="protein sequence ID" value="MFC5270977.1"/>
    <property type="molecule type" value="Genomic_DNA"/>
</dbReference>
<dbReference type="RefSeq" id="WP_378017345.1">
    <property type="nucleotide sequence ID" value="NZ_JBHSKT010000005.1"/>
</dbReference>
<sequence>MNTTTIINQSYPQALVAIEHSNSCNKQVEARHIMVPEIAKTRLFRLHEAPGKPPFLEQVIKLLRSHGFAERDFRIGITGFGEVKTHLAEIGLVSTTPGFYNLHIGGNRAGSQLNKIYSIHVPESTLLNELNELLLMYKIARQPGEKFGEFVNRKQLV</sequence>
<organism evidence="5 6">
    <name type="scientific">Adhaeribacter terreus</name>
    <dbReference type="NCBI Taxonomy" id="529703"/>
    <lineage>
        <taxon>Bacteria</taxon>
        <taxon>Pseudomonadati</taxon>
        <taxon>Bacteroidota</taxon>
        <taxon>Cytophagia</taxon>
        <taxon>Cytophagales</taxon>
        <taxon>Hymenobacteraceae</taxon>
        <taxon>Adhaeribacter</taxon>
    </lineage>
</organism>
<gene>
    <name evidence="5" type="ORF">ACFPIB_10180</name>
</gene>
<reference evidence="6" key="1">
    <citation type="journal article" date="2019" name="Int. J. Syst. Evol. Microbiol.">
        <title>The Global Catalogue of Microorganisms (GCM) 10K type strain sequencing project: providing services to taxonomists for standard genome sequencing and annotation.</title>
        <authorList>
            <consortium name="The Broad Institute Genomics Platform"/>
            <consortium name="The Broad Institute Genome Sequencing Center for Infectious Disease"/>
            <person name="Wu L."/>
            <person name="Ma J."/>
        </authorList>
    </citation>
    <scope>NUCLEOTIDE SEQUENCE [LARGE SCALE GENOMIC DNA]</scope>
    <source>
        <strain evidence="6">KACC 12602</strain>
    </source>
</reference>
<keyword evidence="1" id="KW-0004">4Fe-4S</keyword>
<evidence type="ECO:0000313" key="5">
    <source>
        <dbReference type="EMBL" id="MFC5270977.1"/>
    </source>
</evidence>
<dbReference type="Gene3D" id="3.30.413.10">
    <property type="entry name" value="Sulfite Reductase Hemoprotein, domain 1"/>
    <property type="match status" value="1"/>
</dbReference>
<dbReference type="PANTHER" id="PTHR11493:SF47">
    <property type="entry name" value="SULFITE REDUCTASE [NADPH] SUBUNIT BETA"/>
    <property type="match status" value="1"/>
</dbReference>